<feature type="repeat" description="Solcar" evidence="6">
    <location>
        <begin position="16"/>
        <end position="106"/>
    </location>
</feature>
<evidence type="ECO:0000256" key="1">
    <source>
        <dbReference type="ARBA" id="ARBA00004141"/>
    </source>
</evidence>
<dbReference type="EMBL" id="CAICTM010000201">
    <property type="protein sequence ID" value="CAB9504592.1"/>
    <property type="molecule type" value="Genomic_DNA"/>
</dbReference>
<dbReference type="InterPro" id="IPR023395">
    <property type="entry name" value="MCP_dom_sf"/>
</dbReference>
<dbReference type="Pfam" id="PF00153">
    <property type="entry name" value="Mito_carr"/>
    <property type="match status" value="1"/>
</dbReference>
<evidence type="ECO:0000256" key="8">
    <source>
        <dbReference type="SAM" id="MobiDB-lite"/>
    </source>
</evidence>
<dbReference type="PROSITE" id="PS50920">
    <property type="entry name" value="SOLCAR"/>
    <property type="match status" value="1"/>
</dbReference>
<dbReference type="InterPro" id="IPR002067">
    <property type="entry name" value="MCP"/>
</dbReference>
<evidence type="ECO:0000256" key="3">
    <source>
        <dbReference type="ARBA" id="ARBA00022692"/>
    </source>
</evidence>
<evidence type="ECO:0000256" key="4">
    <source>
        <dbReference type="ARBA" id="ARBA00022737"/>
    </source>
</evidence>
<evidence type="ECO:0000256" key="2">
    <source>
        <dbReference type="ARBA" id="ARBA00022448"/>
    </source>
</evidence>
<evidence type="ECO:0000256" key="7">
    <source>
        <dbReference type="RuleBase" id="RU000488"/>
    </source>
</evidence>
<dbReference type="AlphaFoldDB" id="A0A9N8DKZ5"/>
<accession>A0A9N8DKZ5</accession>
<comment type="subcellular location">
    <subcellularLocation>
        <location evidence="1">Membrane</location>
        <topology evidence="1">Multi-pass membrane protein</topology>
    </subcellularLocation>
</comment>
<evidence type="ECO:0000256" key="5">
    <source>
        <dbReference type="ARBA" id="ARBA00023136"/>
    </source>
</evidence>
<feature type="region of interest" description="Disordered" evidence="8">
    <location>
        <begin position="1"/>
        <end position="23"/>
    </location>
</feature>
<keyword evidence="4" id="KW-0677">Repeat</keyword>
<keyword evidence="3 6" id="KW-0812">Transmembrane</keyword>
<keyword evidence="5 6" id="KW-0472">Membrane</keyword>
<keyword evidence="10" id="KW-1185">Reference proteome</keyword>
<dbReference type="PANTHER" id="PTHR24089">
    <property type="entry name" value="SOLUTE CARRIER FAMILY 25"/>
    <property type="match status" value="1"/>
</dbReference>
<dbReference type="OrthoDB" id="270584at2759"/>
<comment type="caution">
    <text evidence="9">The sequence shown here is derived from an EMBL/GenBank/DDBJ whole genome shotgun (WGS) entry which is preliminary data.</text>
</comment>
<name>A0A9N8DKZ5_9STRA</name>
<protein>
    <submittedName>
        <fullName evidence="9">ADP/ATP translocase</fullName>
    </submittedName>
</protein>
<keyword evidence="2 7" id="KW-0813">Transport</keyword>
<proteinExistence type="inferred from homology"/>
<sequence>MAASNGSSSSSKQKNNPNWRDAAAGAGAGAFSKTLTAPIERIKLLIQLQHSVEGTTRVPQGAWQVARTIYINEGLLSFWRGNLPSVMRVSGTAAINFTMMNYYKAAAQLAIGCRFCYTFVWLFTTI</sequence>
<dbReference type="InterPro" id="IPR018108">
    <property type="entry name" value="MCP_transmembrane"/>
</dbReference>
<organism evidence="9 10">
    <name type="scientific">Seminavis robusta</name>
    <dbReference type="NCBI Taxonomy" id="568900"/>
    <lineage>
        <taxon>Eukaryota</taxon>
        <taxon>Sar</taxon>
        <taxon>Stramenopiles</taxon>
        <taxon>Ochrophyta</taxon>
        <taxon>Bacillariophyta</taxon>
        <taxon>Bacillariophyceae</taxon>
        <taxon>Bacillariophycidae</taxon>
        <taxon>Naviculales</taxon>
        <taxon>Naviculaceae</taxon>
        <taxon>Seminavis</taxon>
    </lineage>
</organism>
<comment type="similarity">
    <text evidence="7">Belongs to the mitochondrial carrier (TC 2.A.29) family.</text>
</comment>
<dbReference type="GO" id="GO:0016020">
    <property type="term" value="C:membrane"/>
    <property type="evidence" value="ECO:0007669"/>
    <property type="project" value="UniProtKB-SubCell"/>
</dbReference>
<dbReference type="SUPFAM" id="SSF103506">
    <property type="entry name" value="Mitochondrial carrier"/>
    <property type="match status" value="1"/>
</dbReference>
<dbReference type="Gene3D" id="1.50.40.10">
    <property type="entry name" value="Mitochondrial carrier domain"/>
    <property type="match status" value="1"/>
</dbReference>
<dbReference type="Proteomes" id="UP001153069">
    <property type="component" value="Unassembled WGS sequence"/>
</dbReference>
<gene>
    <name evidence="9" type="ORF">SEMRO_202_G085270.1</name>
</gene>
<reference evidence="9" key="1">
    <citation type="submission" date="2020-06" db="EMBL/GenBank/DDBJ databases">
        <authorList>
            <consortium name="Plant Systems Biology data submission"/>
        </authorList>
    </citation>
    <scope>NUCLEOTIDE SEQUENCE</scope>
    <source>
        <strain evidence="9">D6</strain>
    </source>
</reference>
<dbReference type="PRINTS" id="PR00926">
    <property type="entry name" value="MITOCARRIER"/>
</dbReference>
<evidence type="ECO:0000313" key="10">
    <source>
        <dbReference type="Proteomes" id="UP001153069"/>
    </source>
</evidence>
<dbReference type="GO" id="GO:0055085">
    <property type="term" value="P:transmembrane transport"/>
    <property type="evidence" value="ECO:0007669"/>
    <property type="project" value="InterPro"/>
</dbReference>
<evidence type="ECO:0000313" key="9">
    <source>
        <dbReference type="EMBL" id="CAB9504592.1"/>
    </source>
</evidence>
<evidence type="ECO:0000256" key="6">
    <source>
        <dbReference type="PROSITE-ProRule" id="PRU00282"/>
    </source>
</evidence>